<dbReference type="Pfam" id="PF07331">
    <property type="entry name" value="TctB"/>
    <property type="match status" value="1"/>
</dbReference>
<name>A0ABW5T4H4_9BACI</name>
<keyword evidence="1" id="KW-1133">Transmembrane helix</keyword>
<organism evidence="3 4">
    <name type="scientific">Salibacterium lacus</name>
    <dbReference type="NCBI Taxonomy" id="1898109"/>
    <lineage>
        <taxon>Bacteria</taxon>
        <taxon>Bacillati</taxon>
        <taxon>Bacillota</taxon>
        <taxon>Bacilli</taxon>
        <taxon>Bacillales</taxon>
        <taxon>Bacillaceae</taxon>
    </lineage>
</organism>
<keyword evidence="1" id="KW-0812">Transmembrane</keyword>
<evidence type="ECO:0000313" key="4">
    <source>
        <dbReference type="Proteomes" id="UP001597520"/>
    </source>
</evidence>
<evidence type="ECO:0000256" key="1">
    <source>
        <dbReference type="SAM" id="Phobius"/>
    </source>
</evidence>
<comment type="caution">
    <text evidence="3">The sequence shown here is derived from an EMBL/GenBank/DDBJ whole genome shotgun (WGS) entry which is preliminary data.</text>
</comment>
<reference evidence="4" key="1">
    <citation type="journal article" date="2019" name="Int. J. Syst. Evol. Microbiol.">
        <title>The Global Catalogue of Microorganisms (GCM) 10K type strain sequencing project: providing services to taxonomists for standard genome sequencing and annotation.</title>
        <authorList>
            <consortium name="The Broad Institute Genomics Platform"/>
            <consortium name="The Broad Institute Genome Sequencing Center for Infectious Disease"/>
            <person name="Wu L."/>
            <person name="Ma J."/>
        </authorList>
    </citation>
    <scope>NUCLEOTIDE SEQUENCE [LARGE SCALE GENOMIC DNA]</scope>
    <source>
        <strain evidence="4">KCTC 33792</strain>
    </source>
</reference>
<evidence type="ECO:0000313" key="3">
    <source>
        <dbReference type="EMBL" id="MFD2706438.1"/>
    </source>
</evidence>
<dbReference type="Proteomes" id="UP001597520">
    <property type="component" value="Unassembled WGS sequence"/>
</dbReference>
<protein>
    <submittedName>
        <fullName evidence="3">Tripartite tricarboxylate transporter TctB family protein</fullName>
    </submittedName>
</protein>
<proteinExistence type="predicted"/>
<feature type="transmembrane region" description="Helical" evidence="1">
    <location>
        <begin position="99"/>
        <end position="116"/>
    </location>
</feature>
<accession>A0ABW5T4H4</accession>
<feature type="transmembrane region" description="Helical" evidence="1">
    <location>
        <begin position="77"/>
        <end position="93"/>
    </location>
</feature>
<gene>
    <name evidence="3" type="ORF">ACFSUB_13300</name>
</gene>
<keyword evidence="1" id="KW-0472">Membrane</keyword>
<dbReference type="EMBL" id="JBHUML010000005">
    <property type="protein sequence ID" value="MFD2706438.1"/>
    <property type="molecule type" value="Genomic_DNA"/>
</dbReference>
<feature type="transmembrane region" description="Helical" evidence="1">
    <location>
        <begin position="123"/>
        <end position="145"/>
    </location>
</feature>
<keyword evidence="4" id="KW-1185">Reference proteome</keyword>
<evidence type="ECO:0000259" key="2">
    <source>
        <dbReference type="Pfam" id="PF07331"/>
    </source>
</evidence>
<dbReference type="InterPro" id="IPR009936">
    <property type="entry name" value="DUF1468"/>
</dbReference>
<feature type="domain" description="DUF1468" evidence="2">
    <location>
        <begin position="9"/>
        <end position="146"/>
    </location>
</feature>
<feature type="transmembrane region" description="Helical" evidence="1">
    <location>
        <begin position="40"/>
        <end position="57"/>
    </location>
</feature>
<dbReference type="RefSeq" id="WP_380713758.1">
    <property type="nucleotide sequence ID" value="NZ_JBHUML010000005.1"/>
</dbReference>
<sequence>MLKPVHRKASLFLIALAVFYLILAYQLESFTAGPIGADTMPKILGWLLILLSVILFFSKDEETQEEKESRRIAKDDLIKMAGVLLLTFCYIFLLERVGFIVTSFLFIWLCSWFLGYQKHVKNIVTAVLFPVILYSLFTFMLGIALPSGILPF</sequence>